<feature type="domain" description="Myb-like" evidence="2">
    <location>
        <begin position="176"/>
        <end position="226"/>
    </location>
</feature>
<dbReference type="InterPro" id="IPR009057">
    <property type="entry name" value="Homeodomain-like_sf"/>
</dbReference>
<dbReference type="InterPro" id="IPR017930">
    <property type="entry name" value="Myb_dom"/>
</dbReference>
<dbReference type="PANTHER" id="PTHR45614:SF253">
    <property type="entry name" value="CHROMOSOME UNDETERMINED SCAFFOLD_38, WHOLE GENOME SHOTGUN SEQUENCE"/>
    <property type="match status" value="1"/>
</dbReference>
<dbReference type="PROSITE" id="PS50090">
    <property type="entry name" value="MYB_LIKE"/>
    <property type="match status" value="2"/>
</dbReference>
<keyword evidence="5" id="KW-1185">Reference proteome</keyword>
<dbReference type="SUPFAM" id="SSF46689">
    <property type="entry name" value="Homeodomain-like"/>
    <property type="match status" value="1"/>
</dbReference>
<evidence type="ECO:0008006" key="6">
    <source>
        <dbReference type="Google" id="ProtNLM"/>
    </source>
</evidence>
<dbReference type="EMBL" id="JAPFFF010000053">
    <property type="protein sequence ID" value="KAK8838952.1"/>
    <property type="molecule type" value="Genomic_DNA"/>
</dbReference>
<feature type="domain" description="HTH myb-type" evidence="3">
    <location>
        <begin position="182"/>
        <end position="230"/>
    </location>
</feature>
<accession>A0ABR2GZZ7</accession>
<evidence type="ECO:0000259" key="3">
    <source>
        <dbReference type="PROSITE" id="PS51294"/>
    </source>
</evidence>
<dbReference type="InterPro" id="IPR050560">
    <property type="entry name" value="MYB_TF"/>
</dbReference>
<evidence type="ECO:0000256" key="1">
    <source>
        <dbReference type="SAM" id="MobiDB-lite"/>
    </source>
</evidence>
<comment type="caution">
    <text evidence="4">The sequence shown here is derived from an EMBL/GenBank/DDBJ whole genome shotgun (WGS) entry which is preliminary data.</text>
</comment>
<dbReference type="Proteomes" id="UP001470230">
    <property type="component" value="Unassembled WGS sequence"/>
</dbReference>
<dbReference type="Pfam" id="PF00249">
    <property type="entry name" value="Myb_DNA-binding"/>
    <property type="match status" value="2"/>
</dbReference>
<sequence>MENSYIYADSILAGKNPTEKSFTMLNSDPFLPKTNQYSPIPPISTLYSGNLIVFDNNQQNKEKKTGLNDSQTLLNNINSSLILPWQLKTDKNMNIEKIREEIDSINNELNMDPHTNLNNSSTSLSKKKKSRFSPEEDEKLRELVKKNGTRQWQYIASLMNGRSARQCRDRYVNYLVPGFFNGQWSNDEDELLLELYKTNGPKWSVIQKYFPNRSSNSLKNRWNYFLSKQSENSDIDITRKKASGEEFFYFDECKLVDGEDFLRAFDLFSINCEDCQILTESINNS</sequence>
<dbReference type="InterPro" id="IPR001005">
    <property type="entry name" value="SANT/Myb"/>
</dbReference>
<protein>
    <recommendedName>
        <fullName evidence="6">Myb-like DNA-binding domain containing protein</fullName>
    </recommendedName>
</protein>
<proteinExistence type="predicted"/>
<reference evidence="4 5" key="1">
    <citation type="submission" date="2024-04" db="EMBL/GenBank/DDBJ databases">
        <title>Tritrichomonas musculus Genome.</title>
        <authorList>
            <person name="Alves-Ferreira E."/>
            <person name="Grigg M."/>
            <person name="Lorenzi H."/>
            <person name="Galac M."/>
        </authorList>
    </citation>
    <scope>NUCLEOTIDE SEQUENCE [LARGE SCALE GENOMIC DNA]</scope>
    <source>
        <strain evidence="4 5">EAF2021</strain>
    </source>
</reference>
<evidence type="ECO:0000313" key="5">
    <source>
        <dbReference type="Proteomes" id="UP001470230"/>
    </source>
</evidence>
<name>A0ABR2GZZ7_9EUKA</name>
<evidence type="ECO:0000259" key="2">
    <source>
        <dbReference type="PROSITE" id="PS50090"/>
    </source>
</evidence>
<dbReference type="PANTHER" id="PTHR45614">
    <property type="entry name" value="MYB PROTEIN-RELATED"/>
    <property type="match status" value="1"/>
</dbReference>
<feature type="domain" description="HTH myb-type" evidence="3">
    <location>
        <begin position="124"/>
        <end position="179"/>
    </location>
</feature>
<gene>
    <name evidence="4" type="ORF">M9Y10_032412</name>
</gene>
<feature type="domain" description="Myb-like" evidence="2">
    <location>
        <begin position="124"/>
        <end position="175"/>
    </location>
</feature>
<dbReference type="CDD" id="cd00167">
    <property type="entry name" value="SANT"/>
    <property type="match status" value="2"/>
</dbReference>
<organism evidence="4 5">
    <name type="scientific">Tritrichomonas musculus</name>
    <dbReference type="NCBI Taxonomy" id="1915356"/>
    <lineage>
        <taxon>Eukaryota</taxon>
        <taxon>Metamonada</taxon>
        <taxon>Parabasalia</taxon>
        <taxon>Tritrichomonadida</taxon>
        <taxon>Tritrichomonadidae</taxon>
        <taxon>Tritrichomonas</taxon>
    </lineage>
</organism>
<evidence type="ECO:0000313" key="4">
    <source>
        <dbReference type="EMBL" id="KAK8838952.1"/>
    </source>
</evidence>
<dbReference type="Gene3D" id="1.10.10.60">
    <property type="entry name" value="Homeodomain-like"/>
    <property type="match status" value="2"/>
</dbReference>
<feature type="compositionally biased region" description="Low complexity" evidence="1">
    <location>
        <begin position="115"/>
        <end position="124"/>
    </location>
</feature>
<feature type="region of interest" description="Disordered" evidence="1">
    <location>
        <begin position="108"/>
        <end position="137"/>
    </location>
</feature>
<dbReference type="SMART" id="SM00717">
    <property type="entry name" value="SANT"/>
    <property type="match status" value="2"/>
</dbReference>
<dbReference type="PROSITE" id="PS51294">
    <property type="entry name" value="HTH_MYB"/>
    <property type="match status" value="2"/>
</dbReference>